<gene>
    <name evidence="1" type="ORF">UFOVP874_1</name>
</gene>
<reference evidence="1" key="1">
    <citation type="submission" date="2020-04" db="EMBL/GenBank/DDBJ databases">
        <authorList>
            <person name="Chiriac C."/>
            <person name="Salcher M."/>
            <person name="Ghai R."/>
            <person name="Kavagutti S V."/>
        </authorList>
    </citation>
    <scope>NUCLEOTIDE SEQUENCE</scope>
</reference>
<sequence length="104" mass="11704">MIKIEISRDDEFTAGSVAFRRAMENSNKIDRSFQKLDLHEGIARDAHSIGAEIAVAQYFGFKDFEPSCGTFKNEADVGSFLEIKHTKYKEGNLIIKASDRDSDI</sequence>
<dbReference type="EMBL" id="LR796818">
    <property type="protein sequence ID" value="CAB4168164.1"/>
    <property type="molecule type" value="Genomic_DNA"/>
</dbReference>
<name>A0A6J5PKK1_9CAUD</name>
<feature type="non-terminal residue" evidence="1">
    <location>
        <position position="104"/>
    </location>
</feature>
<protein>
    <submittedName>
        <fullName evidence="1">Uncharacterized protein</fullName>
    </submittedName>
</protein>
<organism evidence="1">
    <name type="scientific">uncultured Caudovirales phage</name>
    <dbReference type="NCBI Taxonomy" id="2100421"/>
    <lineage>
        <taxon>Viruses</taxon>
        <taxon>Duplodnaviria</taxon>
        <taxon>Heunggongvirae</taxon>
        <taxon>Uroviricota</taxon>
        <taxon>Caudoviricetes</taxon>
        <taxon>Peduoviridae</taxon>
        <taxon>Maltschvirus</taxon>
        <taxon>Maltschvirus maltsch</taxon>
    </lineage>
</organism>
<evidence type="ECO:0000313" key="1">
    <source>
        <dbReference type="EMBL" id="CAB4168164.1"/>
    </source>
</evidence>
<accession>A0A6J5PKK1</accession>
<proteinExistence type="predicted"/>